<dbReference type="EMBL" id="JAERRH010000015">
    <property type="protein sequence ID" value="MBL1108791.1"/>
    <property type="molecule type" value="Genomic_DNA"/>
</dbReference>
<evidence type="ECO:0000313" key="3">
    <source>
        <dbReference type="Proteomes" id="UP000621386"/>
    </source>
</evidence>
<gene>
    <name evidence="2" type="ORF">JK361_30115</name>
</gene>
<name>A0ABS1PA57_9ACTN</name>
<protein>
    <recommendedName>
        <fullName evidence="4">Transposase</fullName>
    </recommendedName>
</protein>
<keyword evidence="3" id="KW-1185">Reference proteome</keyword>
<evidence type="ECO:0008006" key="4">
    <source>
        <dbReference type="Google" id="ProtNLM"/>
    </source>
</evidence>
<feature type="compositionally biased region" description="Basic residues" evidence="1">
    <location>
        <begin position="24"/>
        <end position="36"/>
    </location>
</feature>
<evidence type="ECO:0000313" key="2">
    <source>
        <dbReference type="EMBL" id="MBL1108791.1"/>
    </source>
</evidence>
<reference evidence="2 3" key="1">
    <citation type="submission" date="2021-01" db="EMBL/GenBank/DDBJ databases">
        <title>WGS of actinomycetes isolated from Thailand.</title>
        <authorList>
            <person name="Thawai C."/>
        </authorList>
    </citation>
    <scope>NUCLEOTIDE SEQUENCE [LARGE SCALE GENOMIC DNA]</scope>
    <source>
        <strain evidence="2 3">CH5-8</strain>
    </source>
</reference>
<feature type="region of interest" description="Disordered" evidence="1">
    <location>
        <begin position="24"/>
        <end position="60"/>
    </location>
</feature>
<organism evidence="2 3">
    <name type="scientific">Streptomyces musisoli</name>
    <dbReference type="NCBI Taxonomy" id="2802280"/>
    <lineage>
        <taxon>Bacteria</taxon>
        <taxon>Bacillati</taxon>
        <taxon>Actinomycetota</taxon>
        <taxon>Actinomycetes</taxon>
        <taxon>Kitasatosporales</taxon>
        <taxon>Streptomycetaceae</taxon>
        <taxon>Streptomyces</taxon>
    </lineage>
</organism>
<evidence type="ECO:0000256" key="1">
    <source>
        <dbReference type="SAM" id="MobiDB-lite"/>
    </source>
</evidence>
<proteinExistence type="predicted"/>
<comment type="caution">
    <text evidence="2">The sequence shown here is derived from an EMBL/GenBank/DDBJ whole genome shotgun (WGS) entry which is preliminary data.</text>
</comment>
<accession>A0ABS1PA57</accession>
<dbReference type="RefSeq" id="WP_201824125.1">
    <property type="nucleotide sequence ID" value="NZ_JAERRH010000015.1"/>
</dbReference>
<sequence>MKNVLARATLHIRDIVSGRQRLKKYSHPEAHRHHHNRDTGLARHYIPTAPQVPMNGPGGM</sequence>
<dbReference type="Proteomes" id="UP000621386">
    <property type="component" value="Unassembled WGS sequence"/>
</dbReference>